<evidence type="ECO:0000259" key="4">
    <source>
        <dbReference type="PROSITE" id="PS01124"/>
    </source>
</evidence>
<dbReference type="Proteomes" id="UP000017837">
    <property type="component" value="Unassembled WGS sequence"/>
</dbReference>
<dbReference type="GO" id="GO:0003700">
    <property type="term" value="F:DNA-binding transcription factor activity"/>
    <property type="evidence" value="ECO:0007669"/>
    <property type="project" value="InterPro"/>
</dbReference>
<dbReference type="InterPro" id="IPR018062">
    <property type="entry name" value="HTH_AraC-typ_CS"/>
</dbReference>
<keyword evidence="3" id="KW-0804">Transcription</keyword>
<dbReference type="AlphaFoldDB" id="V4PM59"/>
<dbReference type="InterPro" id="IPR050204">
    <property type="entry name" value="AraC_XylS_family_regulators"/>
</dbReference>
<evidence type="ECO:0000256" key="1">
    <source>
        <dbReference type="ARBA" id="ARBA00023015"/>
    </source>
</evidence>
<dbReference type="EMBL" id="AWGB01000038">
    <property type="protein sequence ID" value="ESQ88374.1"/>
    <property type="molecule type" value="Genomic_DNA"/>
</dbReference>
<dbReference type="OrthoDB" id="7285481at2"/>
<dbReference type="GO" id="GO:0043565">
    <property type="term" value="F:sequence-specific DNA binding"/>
    <property type="evidence" value="ECO:0007669"/>
    <property type="project" value="InterPro"/>
</dbReference>
<dbReference type="PRINTS" id="PR00032">
    <property type="entry name" value="HTHARAC"/>
</dbReference>
<dbReference type="eggNOG" id="COG4977">
    <property type="taxonomic scope" value="Bacteria"/>
</dbReference>
<dbReference type="PATRIC" id="fig|1121022.4.peg.3276"/>
<dbReference type="PANTHER" id="PTHR46796:SF12">
    <property type="entry name" value="HTH-TYPE DNA-BINDING TRANSCRIPTIONAL ACTIVATOR EUTR"/>
    <property type="match status" value="1"/>
</dbReference>
<keyword evidence="1" id="KW-0805">Transcription regulation</keyword>
<dbReference type="InterPro" id="IPR009057">
    <property type="entry name" value="Homeodomain-like_sf"/>
</dbReference>
<evidence type="ECO:0000313" key="5">
    <source>
        <dbReference type="EMBL" id="ESQ88374.1"/>
    </source>
</evidence>
<dbReference type="PROSITE" id="PS01124">
    <property type="entry name" value="HTH_ARAC_FAMILY_2"/>
    <property type="match status" value="1"/>
</dbReference>
<evidence type="ECO:0000256" key="2">
    <source>
        <dbReference type="ARBA" id="ARBA00023125"/>
    </source>
</evidence>
<organism evidence="5 6">
    <name type="scientific">Asticcacaulis benevestitus DSM 16100 = ATCC BAA-896</name>
    <dbReference type="NCBI Taxonomy" id="1121022"/>
    <lineage>
        <taxon>Bacteria</taxon>
        <taxon>Pseudomonadati</taxon>
        <taxon>Pseudomonadota</taxon>
        <taxon>Alphaproteobacteria</taxon>
        <taxon>Caulobacterales</taxon>
        <taxon>Caulobacteraceae</taxon>
        <taxon>Asticcacaulis</taxon>
    </lineage>
</organism>
<gene>
    <name evidence="5" type="ORF">ABENE_16110</name>
</gene>
<name>V4PM59_9CAUL</name>
<dbReference type="Pfam" id="PF12833">
    <property type="entry name" value="HTH_18"/>
    <property type="match status" value="1"/>
</dbReference>
<dbReference type="PROSITE" id="PS00041">
    <property type="entry name" value="HTH_ARAC_FAMILY_1"/>
    <property type="match status" value="1"/>
</dbReference>
<protein>
    <recommendedName>
        <fullName evidence="4">HTH araC/xylS-type domain-containing protein</fullName>
    </recommendedName>
</protein>
<reference evidence="5 6" key="1">
    <citation type="journal article" date="2014" name="Nature">
        <title>Sequential evolution of bacterial morphology by co-option of a developmental regulator.</title>
        <authorList>
            <person name="Jiang C."/>
            <person name="Brown P.J."/>
            <person name="Ducret A."/>
            <person name="Brun Y.V."/>
        </authorList>
    </citation>
    <scope>NUCLEOTIDE SEQUENCE [LARGE SCALE GENOMIC DNA]</scope>
    <source>
        <strain evidence="5 6">DSM 16100</strain>
    </source>
</reference>
<evidence type="ECO:0000313" key="6">
    <source>
        <dbReference type="Proteomes" id="UP000017837"/>
    </source>
</evidence>
<dbReference type="InterPro" id="IPR018060">
    <property type="entry name" value="HTH_AraC"/>
</dbReference>
<dbReference type="InterPro" id="IPR035418">
    <property type="entry name" value="AraC-bd_2"/>
</dbReference>
<keyword evidence="6" id="KW-1185">Reference proteome</keyword>
<dbReference type="STRING" id="1121022.GCA_000376105_02306"/>
<comment type="caution">
    <text evidence="5">The sequence shown here is derived from an EMBL/GenBank/DDBJ whole genome shotgun (WGS) entry which is preliminary data.</text>
</comment>
<dbReference type="Gene3D" id="1.10.10.60">
    <property type="entry name" value="Homeodomain-like"/>
    <property type="match status" value="1"/>
</dbReference>
<evidence type="ECO:0000256" key="3">
    <source>
        <dbReference type="ARBA" id="ARBA00023163"/>
    </source>
</evidence>
<dbReference type="PANTHER" id="PTHR46796">
    <property type="entry name" value="HTH-TYPE TRANSCRIPTIONAL ACTIVATOR RHAS-RELATED"/>
    <property type="match status" value="1"/>
</dbReference>
<keyword evidence="2" id="KW-0238">DNA-binding</keyword>
<sequence>MVTDTTDGEAVWAYEGDDFASCHKLLNSLFEWHAAPLTPELPFTWKLNITILRGPEGSHGRMMVGHFTTSTAFRQTSVADNSDFVILIPSHGRIELNFPGMNIAVGEGQAAIYQPLSAASLSYLPTERGYEGCFVKMSFVCAQQFLSETLHHPIEHNLNLSPILDMTEERHQFFAGIIASLRSRTFLMLSQTLSASLQKRIIETFTQLLLETIPHRYSQRLQSQQAMPLPNHIRLAQKYLERHVLETPPIADVARVANVSVRTLEVNFRTYLDMTPRTYLRVLRLRMARQALLSAEERRPIADIARSLGFAHISRFSKYYADLFGETPSDTRRNAFV</sequence>
<dbReference type="RefSeq" id="WP_018081972.1">
    <property type="nucleotide sequence ID" value="NZ_AQWM01000009.1"/>
</dbReference>
<dbReference type="SUPFAM" id="SSF46689">
    <property type="entry name" value="Homeodomain-like"/>
    <property type="match status" value="2"/>
</dbReference>
<dbReference type="InterPro" id="IPR020449">
    <property type="entry name" value="Tscrpt_reg_AraC-type_HTH"/>
</dbReference>
<proteinExistence type="predicted"/>
<dbReference type="Pfam" id="PF14525">
    <property type="entry name" value="AraC_binding_2"/>
    <property type="match status" value="1"/>
</dbReference>
<dbReference type="SMART" id="SM00342">
    <property type="entry name" value="HTH_ARAC"/>
    <property type="match status" value="1"/>
</dbReference>
<accession>V4PM59</accession>
<feature type="domain" description="HTH araC/xylS-type" evidence="4">
    <location>
        <begin position="234"/>
        <end position="334"/>
    </location>
</feature>